<sequence>MLSSFPLPGKREVVFGALIGCLAGSAWADYSPEACSISRAFGALTLTADHYVFVDESGWDTPTYEIEIRDDTGAFVVLLRSEEGEGNSAWLFAESSGLMRSEAFRSNMLVAAGNAFGASDAGADMRVVIQSDGGAFEWHRDARLSIDRSGLPGDYVDFATDFGEISALLDAIGRQGAQTVEISYYMNTDGSYERVWDETIDFQTYMGLAEAIDPMTRALLQKVDGVDCTEY</sequence>
<dbReference type="EMBL" id="FORH01000008">
    <property type="protein sequence ID" value="SFK07121.1"/>
    <property type="molecule type" value="Genomic_DNA"/>
</dbReference>
<keyword evidence="2" id="KW-1185">Reference proteome</keyword>
<evidence type="ECO:0000313" key="2">
    <source>
        <dbReference type="Proteomes" id="UP000199630"/>
    </source>
</evidence>
<name>A0A1I3WKZ3_9RHOB</name>
<organism evidence="1 2">
    <name type="scientific">Celeribacter neptunius</name>
    <dbReference type="NCBI Taxonomy" id="588602"/>
    <lineage>
        <taxon>Bacteria</taxon>
        <taxon>Pseudomonadati</taxon>
        <taxon>Pseudomonadota</taxon>
        <taxon>Alphaproteobacteria</taxon>
        <taxon>Rhodobacterales</taxon>
        <taxon>Roseobacteraceae</taxon>
        <taxon>Celeribacter</taxon>
    </lineage>
</organism>
<protein>
    <submittedName>
        <fullName evidence="1">Uncharacterized protein</fullName>
    </submittedName>
</protein>
<reference evidence="2" key="1">
    <citation type="submission" date="2016-10" db="EMBL/GenBank/DDBJ databases">
        <authorList>
            <person name="Varghese N."/>
            <person name="Submissions S."/>
        </authorList>
    </citation>
    <scope>NUCLEOTIDE SEQUENCE [LARGE SCALE GENOMIC DNA]</scope>
    <source>
        <strain evidence="2">DSM 26471</strain>
    </source>
</reference>
<dbReference type="Proteomes" id="UP000199630">
    <property type="component" value="Unassembled WGS sequence"/>
</dbReference>
<dbReference type="RefSeq" id="WP_090062322.1">
    <property type="nucleotide sequence ID" value="NZ_FORH01000008.1"/>
</dbReference>
<accession>A0A1I3WKZ3</accession>
<evidence type="ECO:0000313" key="1">
    <source>
        <dbReference type="EMBL" id="SFK07121.1"/>
    </source>
</evidence>
<dbReference type="AlphaFoldDB" id="A0A1I3WKZ3"/>
<proteinExistence type="predicted"/>
<gene>
    <name evidence="1" type="ORF">SAMN04487991_3763</name>
</gene>